<name>G8LFM0_9ENTR</name>
<evidence type="ECO:0000313" key="2">
    <source>
        <dbReference type="Proteomes" id="UP000007838"/>
    </source>
</evidence>
<sequence>MGEGIDGDMQFAAVLVDEGNGFLKLFLRKVEASKMAGVGIIFQPDIDRIGPIFDGRLKRRKISGWAEQLHNLS</sequence>
<reference evidence="1 2" key="1">
    <citation type="journal article" date="2011" name="Stand. Genomic Sci.">
        <title>Complete genome of the onion pathogen Enterobacter cloacae EcWSU1.</title>
        <authorList>
            <person name="Humann J.L."/>
            <person name="Wildung M."/>
            <person name="Cheng C.H."/>
            <person name="Lee T."/>
            <person name="Stewart J.E."/>
            <person name="Drew J.C."/>
            <person name="Triplett E.W."/>
            <person name="Main D."/>
            <person name="Schroeder B.K."/>
        </authorList>
    </citation>
    <scope>NUCLEOTIDE SEQUENCE [LARGE SCALE GENOMIC DNA]</scope>
    <source>
        <strain evidence="1 2">EcWSU1</strain>
    </source>
</reference>
<dbReference type="EMBL" id="CP002886">
    <property type="protein sequence ID" value="AEW75388.1"/>
    <property type="molecule type" value="Genomic_DNA"/>
</dbReference>
<dbReference type="AlphaFoldDB" id="G8LFM0"/>
<dbReference type="KEGG" id="eec:EcWSU1_03960"/>
<dbReference type="Proteomes" id="UP000007838">
    <property type="component" value="Chromosome"/>
</dbReference>
<gene>
    <name evidence="1" type="ORF">EcWSU1_03960</name>
</gene>
<organism evidence="1 2">
    <name type="scientific">Enterobacter ludwigii</name>
    <dbReference type="NCBI Taxonomy" id="299767"/>
    <lineage>
        <taxon>Bacteria</taxon>
        <taxon>Pseudomonadati</taxon>
        <taxon>Pseudomonadota</taxon>
        <taxon>Gammaproteobacteria</taxon>
        <taxon>Enterobacterales</taxon>
        <taxon>Enterobacteriaceae</taxon>
        <taxon>Enterobacter</taxon>
        <taxon>Enterobacter cloacae complex</taxon>
    </lineage>
</organism>
<dbReference type="HOGENOM" id="CLU_2698855_0_0_6"/>
<accession>G8LFM0</accession>
<evidence type="ECO:0000313" key="1">
    <source>
        <dbReference type="EMBL" id="AEW75388.1"/>
    </source>
</evidence>
<proteinExistence type="predicted"/>
<protein>
    <submittedName>
        <fullName evidence="1">Uncharacterized protein</fullName>
    </submittedName>
</protein>